<evidence type="ECO:0000256" key="1">
    <source>
        <dbReference type="SAM" id="MobiDB-lite"/>
    </source>
</evidence>
<keyword evidence="2" id="KW-1133">Transmembrane helix</keyword>
<name>A0ABW1IX70_9PSEU</name>
<feature type="compositionally biased region" description="Low complexity" evidence="1">
    <location>
        <begin position="260"/>
        <end position="269"/>
    </location>
</feature>
<feature type="domain" description="DUF4142" evidence="3">
    <location>
        <begin position="34"/>
        <end position="167"/>
    </location>
</feature>
<dbReference type="PANTHER" id="PTHR38593:SF1">
    <property type="entry name" value="BLR2558 PROTEIN"/>
    <property type="match status" value="1"/>
</dbReference>
<dbReference type="Proteomes" id="UP001596302">
    <property type="component" value="Unassembled WGS sequence"/>
</dbReference>
<evidence type="ECO:0000313" key="4">
    <source>
        <dbReference type="EMBL" id="MFC5993068.1"/>
    </source>
</evidence>
<feature type="region of interest" description="Disordered" evidence="1">
    <location>
        <begin position="219"/>
        <end position="277"/>
    </location>
</feature>
<keyword evidence="5" id="KW-1185">Reference proteome</keyword>
<keyword evidence="2" id="KW-0812">Transmembrane</keyword>
<sequence>MVAAVSMSVIQSWVSAAPGTGGWTQTQFGPLGPADRNLLIKVRQAGLWEGPTGQEAQQKASAASVREVGGILAAEHADLDQRVRDVAGQLGVLLPNQPSSQQLGWMSQLSAATGSDYDRLFVQLLRQAHGTVLPIIAEVRASTRNDLVRSFADTAEEFVSRHIGHLESTGLVVYSQLPEAPSPGLLAGATGPLDLLVPGLVVVAALLTAVGVALALRRRGRSATKPARTQRRNPPTIAIPAAPTPRSGPGPRHAIRESATDVVTAAAATPPRNTNGG</sequence>
<dbReference type="EMBL" id="JBHSQW010000006">
    <property type="protein sequence ID" value="MFC5993068.1"/>
    <property type="molecule type" value="Genomic_DNA"/>
</dbReference>
<feature type="transmembrane region" description="Helical" evidence="2">
    <location>
        <begin position="195"/>
        <end position="216"/>
    </location>
</feature>
<dbReference type="PANTHER" id="PTHR38593">
    <property type="entry name" value="BLR2558 PROTEIN"/>
    <property type="match status" value="1"/>
</dbReference>
<reference evidence="5" key="1">
    <citation type="journal article" date="2019" name="Int. J. Syst. Evol. Microbiol.">
        <title>The Global Catalogue of Microorganisms (GCM) 10K type strain sequencing project: providing services to taxonomists for standard genome sequencing and annotation.</title>
        <authorList>
            <consortium name="The Broad Institute Genomics Platform"/>
            <consortium name="The Broad Institute Genome Sequencing Center for Infectious Disease"/>
            <person name="Wu L."/>
            <person name="Ma J."/>
        </authorList>
    </citation>
    <scope>NUCLEOTIDE SEQUENCE [LARGE SCALE GENOMIC DNA]</scope>
    <source>
        <strain evidence="5">CCM 8391</strain>
    </source>
</reference>
<proteinExistence type="predicted"/>
<organism evidence="4 5">
    <name type="scientific">Pseudonocardia hispaniensis</name>
    <dbReference type="NCBI Taxonomy" id="904933"/>
    <lineage>
        <taxon>Bacteria</taxon>
        <taxon>Bacillati</taxon>
        <taxon>Actinomycetota</taxon>
        <taxon>Actinomycetes</taxon>
        <taxon>Pseudonocardiales</taxon>
        <taxon>Pseudonocardiaceae</taxon>
        <taxon>Pseudonocardia</taxon>
    </lineage>
</organism>
<evidence type="ECO:0000256" key="2">
    <source>
        <dbReference type="SAM" id="Phobius"/>
    </source>
</evidence>
<gene>
    <name evidence="4" type="ORF">ACFQE5_02460</name>
</gene>
<comment type="caution">
    <text evidence="4">The sequence shown here is derived from an EMBL/GenBank/DDBJ whole genome shotgun (WGS) entry which is preliminary data.</text>
</comment>
<evidence type="ECO:0000259" key="3">
    <source>
        <dbReference type="Pfam" id="PF13628"/>
    </source>
</evidence>
<dbReference type="Pfam" id="PF13628">
    <property type="entry name" value="DUF4142"/>
    <property type="match status" value="1"/>
</dbReference>
<accession>A0ABW1IX70</accession>
<evidence type="ECO:0000313" key="5">
    <source>
        <dbReference type="Proteomes" id="UP001596302"/>
    </source>
</evidence>
<dbReference type="InterPro" id="IPR025419">
    <property type="entry name" value="DUF4142"/>
</dbReference>
<protein>
    <submittedName>
        <fullName evidence="4">DUF4142 domain-containing protein</fullName>
    </submittedName>
</protein>
<keyword evidence="2" id="KW-0472">Membrane</keyword>
<dbReference type="RefSeq" id="WP_379582260.1">
    <property type="nucleotide sequence ID" value="NZ_JBHSQW010000006.1"/>
</dbReference>